<name>A0ABU2AXL8_9MICC</name>
<comment type="caution">
    <text evidence="1">The sequence shown here is derived from an EMBL/GenBank/DDBJ whole genome shotgun (WGS) entry which is preliminary data.</text>
</comment>
<dbReference type="RefSeq" id="WP_310170601.1">
    <property type="nucleotide sequence ID" value="NZ_BAABHE010000002.1"/>
</dbReference>
<organism evidence="1 2">
    <name type="scientific">Enteractinococcus fodinae</name>
    <dbReference type="NCBI Taxonomy" id="684663"/>
    <lineage>
        <taxon>Bacteria</taxon>
        <taxon>Bacillati</taxon>
        <taxon>Actinomycetota</taxon>
        <taxon>Actinomycetes</taxon>
        <taxon>Micrococcales</taxon>
        <taxon>Micrococcaceae</taxon>
    </lineage>
</organism>
<dbReference type="Proteomes" id="UP001183794">
    <property type="component" value="Unassembled WGS sequence"/>
</dbReference>
<proteinExistence type="predicted"/>
<evidence type="ECO:0000313" key="1">
    <source>
        <dbReference type="EMBL" id="MDR7346103.1"/>
    </source>
</evidence>
<accession>A0ABU2AXL8</accession>
<reference evidence="1 2" key="1">
    <citation type="submission" date="2023-07" db="EMBL/GenBank/DDBJ databases">
        <title>Sequencing the genomes of 1000 actinobacteria strains.</title>
        <authorList>
            <person name="Klenk H.-P."/>
        </authorList>
    </citation>
    <scope>NUCLEOTIDE SEQUENCE [LARGE SCALE GENOMIC DNA]</scope>
    <source>
        <strain evidence="1 2">DSM 22966</strain>
    </source>
</reference>
<keyword evidence="2" id="KW-1185">Reference proteome</keyword>
<evidence type="ECO:0008006" key="3">
    <source>
        <dbReference type="Google" id="ProtNLM"/>
    </source>
</evidence>
<gene>
    <name evidence="1" type="ORF">J2S62_000360</name>
</gene>
<dbReference type="EMBL" id="JAVDYJ010000001">
    <property type="protein sequence ID" value="MDR7346103.1"/>
    <property type="molecule type" value="Genomic_DNA"/>
</dbReference>
<protein>
    <recommendedName>
        <fullName evidence="3">Fibronectin type III domain-containing protein</fullName>
    </recommendedName>
</protein>
<sequence length="174" mass="19228">MGNISPRRLAGLIVARVLLLAIMVAGFSRVVLTDAAWSDSRTLSATFEAKLPEVIVPGPVQNYQCEKESGPPPHPVKLTWEQPANLDGQNVVYEVSWRDLVVADYKGAHTTRDREFGPFLPDTEVLDKMAELEFTVQARIEGSDQLSEPVKFYVKGPISNGEPKLNCMNPNAYS</sequence>
<evidence type="ECO:0000313" key="2">
    <source>
        <dbReference type="Proteomes" id="UP001183794"/>
    </source>
</evidence>